<dbReference type="AlphaFoldDB" id="A0AAF0ZKF8"/>
<dbReference type="EMBL" id="CP133619">
    <property type="protein sequence ID" value="WMV40189.1"/>
    <property type="molecule type" value="Genomic_DNA"/>
</dbReference>
<reference evidence="1" key="1">
    <citation type="submission" date="2023-08" db="EMBL/GenBank/DDBJ databases">
        <title>A de novo genome assembly of Solanum verrucosum Schlechtendal, a Mexican diploid species geographically isolated from the other diploid A-genome species in potato relatives.</title>
        <authorList>
            <person name="Hosaka K."/>
        </authorList>
    </citation>
    <scope>NUCLEOTIDE SEQUENCE</scope>
    <source>
        <tissue evidence="1">Young leaves</tissue>
    </source>
</reference>
<protein>
    <submittedName>
        <fullName evidence="1">Uncharacterized protein</fullName>
    </submittedName>
</protein>
<gene>
    <name evidence="1" type="ORF">MTR67_033574</name>
</gene>
<dbReference type="Proteomes" id="UP001234989">
    <property type="component" value="Chromosome 8"/>
</dbReference>
<organism evidence="1 2">
    <name type="scientific">Solanum verrucosum</name>
    <dbReference type="NCBI Taxonomy" id="315347"/>
    <lineage>
        <taxon>Eukaryota</taxon>
        <taxon>Viridiplantae</taxon>
        <taxon>Streptophyta</taxon>
        <taxon>Embryophyta</taxon>
        <taxon>Tracheophyta</taxon>
        <taxon>Spermatophyta</taxon>
        <taxon>Magnoliopsida</taxon>
        <taxon>eudicotyledons</taxon>
        <taxon>Gunneridae</taxon>
        <taxon>Pentapetalae</taxon>
        <taxon>asterids</taxon>
        <taxon>lamiids</taxon>
        <taxon>Solanales</taxon>
        <taxon>Solanaceae</taxon>
        <taxon>Solanoideae</taxon>
        <taxon>Solaneae</taxon>
        <taxon>Solanum</taxon>
    </lineage>
</organism>
<evidence type="ECO:0000313" key="2">
    <source>
        <dbReference type="Proteomes" id="UP001234989"/>
    </source>
</evidence>
<keyword evidence="2" id="KW-1185">Reference proteome</keyword>
<sequence length="65" mass="7507">MQVWYSFGAYLLTPGGKYSFTQSYNTLLGQHIHLFSTCEWIVRVQTEMQQWSGTLIPIGTVKHIL</sequence>
<evidence type="ECO:0000313" key="1">
    <source>
        <dbReference type="EMBL" id="WMV40189.1"/>
    </source>
</evidence>
<accession>A0AAF0ZKF8</accession>
<name>A0AAF0ZKF8_SOLVR</name>
<proteinExistence type="predicted"/>